<gene>
    <name evidence="2" type="ORF">BJ989_001066</name>
</gene>
<dbReference type="Proteomes" id="UP000544110">
    <property type="component" value="Unassembled WGS sequence"/>
</dbReference>
<dbReference type="AlphaFoldDB" id="A0A7Y9UL75"/>
<feature type="chain" id="PRO_5031558837" description="Ig-like domain-containing protein" evidence="1">
    <location>
        <begin position="26"/>
        <end position="738"/>
    </location>
</feature>
<comment type="caution">
    <text evidence="2">The sequence shown here is derived from an EMBL/GenBank/DDBJ whole genome shotgun (WGS) entry which is preliminary data.</text>
</comment>
<evidence type="ECO:0000256" key="1">
    <source>
        <dbReference type="SAM" id="SignalP"/>
    </source>
</evidence>
<evidence type="ECO:0000313" key="2">
    <source>
        <dbReference type="EMBL" id="NYG54762.1"/>
    </source>
</evidence>
<dbReference type="RefSeq" id="WP_179517325.1">
    <property type="nucleotide sequence ID" value="NZ_JACCAC010000001.1"/>
</dbReference>
<evidence type="ECO:0008006" key="4">
    <source>
        <dbReference type="Google" id="ProtNLM"/>
    </source>
</evidence>
<dbReference type="EMBL" id="JACCAC010000001">
    <property type="protein sequence ID" value="NYG54762.1"/>
    <property type="molecule type" value="Genomic_DNA"/>
</dbReference>
<feature type="signal peptide" evidence="1">
    <location>
        <begin position="1"/>
        <end position="25"/>
    </location>
</feature>
<dbReference type="NCBIfam" id="NF038114">
    <property type="entry name" value="rightmost"/>
    <property type="match status" value="1"/>
</dbReference>
<sequence>MGIRRTLTLAAALPLAVAGAVPAVADNVLDNAVSASVIDTGKVSTIVYRLSQTADDGEKGCNASPASPATVTLKAFAADGTTPTTGLTFSPTSFTFTDCGPASDASVTVTGNRAGSYVVKVGVVDSGPGSYTTAQADVALRVDDPNQAPTVTVTGVQQDREYVLGSVPQPGCSVTDDQAVTTQPTPTVVPSPFDALGAHTATCSYTDAGGKSGSASTSYTVVRPPNNAPTVAVTGVEQGGTYLAATPPVVGCDADDPDGPVADPSPTFSGVLNERGIGERTATCTVTDDRGATASDSRTYRLINTAPTVVVTGPSDASYVNGTQPADSAFGCAVADPDEPGLPSGAPTVSRDALSRGLGTVTVTCSVTDADGAGARAQHSYAITNSAPSVAVTGVGAAAYEIGSEPTVGCAVTDREDGDRTAAAEVARGALVHGLGTVTVTCDARDADGAVAEQARTTYQVVDTGAPSITGERTTPANEHGWDNGPVVVRFTCDDEGGSGIATCAPATATVTAQGEGQSVTGTATDHAGNTAQATVSGISIDTSAPVLDVVGGPAAGATYAFGQVPAAPTCRASDGLSGLDGACEVSGGGTAIGTHTWTVSARDRAGNVATRSLTYTVVPWTATGFTSPVDMGGVLNTVKGGSTVPLKFELFAGGVELTSTSAVASFRTAVVSCASVATDRADEVEVTTTGGTALRYDATGGQFVQNWQTPRTAGVCYRATMTAADGVTSRTAYFRTR</sequence>
<accession>A0A7Y9UL75</accession>
<keyword evidence="1" id="KW-0732">Signal</keyword>
<protein>
    <recommendedName>
        <fullName evidence="4">Ig-like domain-containing protein</fullName>
    </recommendedName>
</protein>
<name>A0A7Y9UL75_9ACTN</name>
<reference evidence="2 3" key="1">
    <citation type="submission" date="2020-07" db="EMBL/GenBank/DDBJ databases">
        <title>Sequencing the genomes of 1000 actinobacteria strains.</title>
        <authorList>
            <person name="Klenk H.-P."/>
        </authorList>
    </citation>
    <scope>NUCLEOTIDE SEQUENCE [LARGE SCALE GENOMIC DNA]</scope>
    <source>
        <strain evidence="2 3">DSM 24552</strain>
    </source>
</reference>
<proteinExistence type="predicted"/>
<keyword evidence="3" id="KW-1185">Reference proteome</keyword>
<evidence type="ECO:0000313" key="3">
    <source>
        <dbReference type="Proteomes" id="UP000544110"/>
    </source>
</evidence>
<organism evidence="2 3">
    <name type="scientific">Nocardioides perillae</name>
    <dbReference type="NCBI Taxonomy" id="1119534"/>
    <lineage>
        <taxon>Bacteria</taxon>
        <taxon>Bacillati</taxon>
        <taxon>Actinomycetota</taxon>
        <taxon>Actinomycetes</taxon>
        <taxon>Propionibacteriales</taxon>
        <taxon>Nocardioidaceae</taxon>
        <taxon>Nocardioides</taxon>
    </lineage>
</organism>